<sequence>MLVSELISIIIPIYNVEDYLERCIKSIQQQTYKNLEIILVNDGSTDGSTEVALEFCQMDPRIKLVNKKNGGLSDARNVGIDVCKGKYIVFVDSDDYVEARYVELLYKSLVSNNAQMAVCSFNIVNDNGSVIKRKLVSEKKNEIITGREMLNRVMRADGYKYVVAWNKIYASNLLEDLRFEKGKLYEDEFFNFEVSYNLTKVSFVAEPLYNYVQRAGSIKLSELTNEKIEMQKEMHEKRISFYKDNKDKELYERAIQMYCNWMVNIVIEARGIINRDLLKSFKRSKKVFLLSMCTRQSSYGEKIQDCIAIFSLFVAAKIKKRRKEKIEND</sequence>
<dbReference type="AlphaFoldDB" id="C9LAR4"/>
<evidence type="ECO:0000259" key="3">
    <source>
        <dbReference type="Pfam" id="PF00535"/>
    </source>
</evidence>
<dbReference type="EC" id="2.4.-.-" evidence="4"/>
<dbReference type="PANTHER" id="PTHR22916">
    <property type="entry name" value="GLYCOSYLTRANSFERASE"/>
    <property type="match status" value="1"/>
</dbReference>
<dbReference type="PANTHER" id="PTHR22916:SF51">
    <property type="entry name" value="GLYCOSYLTRANSFERASE EPSH-RELATED"/>
    <property type="match status" value="1"/>
</dbReference>
<dbReference type="GO" id="GO:0016757">
    <property type="term" value="F:glycosyltransferase activity"/>
    <property type="evidence" value="ECO:0007669"/>
    <property type="project" value="UniProtKB-KW"/>
</dbReference>
<dbReference type="eggNOG" id="COG1216">
    <property type="taxonomic scope" value="Bacteria"/>
</dbReference>
<dbReference type="STRING" id="537007.BLAHAN_06517"/>
<gene>
    <name evidence="4" type="ORF">BLAHAN_06517</name>
</gene>
<keyword evidence="1 4" id="KW-0328">Glycosyltransferase</keyword>
<dbReference type="Proteomes" id="UP000003755">
    <property type="component" value="Unassembled WGS sequence"/>
</dbReference>
<dbReference type="Pfam" id="PF00535">
    <property type="entry name" value="Glycos_transf_2"/>
    <property type="match status" value="1"/>
</dbReference>
<feature type="domain" description="Glycosyltransferase 2-like" evidence="3">
    <location>
        <begin position="8"/>
        <end position="146"/>
    </location>
</feature>
<evidence type="ECO:0000256" key="2">
    <source>
        <dbReference type="ARBA" id="ARBA00022679"/>
    </source>
</evidence>
<name>C9LAR4_BLAHA</name>
<evidence type="ECO:0000256" key="1">
    <source>
        <dbReference type="ARBA" id="ARBA00022676"/>
    </source>
</evidence>
<dbReference type="SUPFAM" id="SSF53448">
    <property type="entry name" value="Nucleotide-diphospho-sugar transferases"/>
    <property type="match status" value="1"/>
</dbReference>
<keyword evidence="5" id="KW-1185">Reference proteome</keyword>
<protein>
    <submittedName>
        <fullName evidence="4">Glycosyltransferase, group 2 family protein</fullName>
        <ecNumber evidence="4">2.4.-.-</ecNumber>
    </submittedName>
</protein>
<dbReference type="InterPro" id="IPR029044">
    <property type="entry name" value="Nucleotide-diphossugar_trans"/>
</dbReference>
<reference evidence="4" key="1">
    <citation type="submission" date="2009-09" db="EMBL/GenBank/DDBJ databases">
        <authorList>
            <person name="Weinstock G."/>
            <person name="Sodergren E."/>
            <person name="Clifton S."/>
            <person name="Fulton L."/>
            <person name="Fulton B."/>
            <person name="Courtney L."/>
            <person name="Fronick C."/>
            <person name="Harrison M."/>
            <person name="Strong C."/>
            <person name="Farmer C."/>
            <person name="Delahaunty K."/>
            <person name="Markovic C."/>
            <person name="Hall O."/>
            <person name="Minx P."/>
            <person name="Tomlinson C."/>
            <person name="Mitreva M."/>
            <person name="Nelson J."/>
            <person name="Hou S."/>
            <person name="Wollam A."/>
            <person name="Pepin K.H."/>
            <person name="Johnson M."/>
            <person name="Bhonagiri V."/>
            <person name="Nash W.E."/>
            <person name="Warren W."/>
            <person name="Chinwalla A."/>
            <person name="Mardis E.R."/>
            <person name="Wilson R.K."/>
        </authorList>
    </citation>
    <scope>NUCLEOTIDE SEQUENCE [LARGE SCALE GENOMIC DNA]</scope>
    <source>
        <strain evidence="4">DSM 20583</strain>
    </source>
</reference>
<dbReference type="CDD" id="cd00761">
    <property type="entry name" value="Glyco_tranf_GTA_type"/>
    <property type="match status" value="1"/>
</dbReference>
<keyword evidence="2 4" id="KW-0808">Transferase</keyword>
<dbReference type="Gene3D" id="3.90.550.10">
    <property type="entry name" value="Spore Coat Polysaccharide Biosynthesis Protein SpsA, Chain A"/>
    <property type="match status" value="1"/>
</dbReference>
<dbReference type="InterPro" id="IPR001173">
    <property type="entry name" value="Glyco_trans_2-like"/>
</dbReference>
<organism evidence="4 5">
    <name type="scientific">Blautia hansenii DSM 20583</name>
    <dbReference type="NCBI Taxonomy" id="537007"/>
    <lineage>
        <taxon>Bacteria</taxon>
        <taxon>Bacillati</taxon>
        <taxon>Bacillota</taxon>
        <taxon>Clostridia</taxon>
        <taxon>Lachnospirales</taxon>
        <taxon>Lachnospiraceae</taxon>
        <taxon>Blautia</taxon>
    </lineage>
</organism>
<dbReference type="HOGENOM" id="CLU_025996_25_1_9"/>
<evidence type="ECO:0000313" key="5">
    <source>
        <dbReference type="Proteomes" id="UP000003755"/>
    </source>
</evidence>
<proteinExistence type="predicted"/>
<evidence type="ECO:0000313" key="4">
    <source>
        <dbReference type="EMBL" id="EEX20788.1"/>
    </source>
</evidence>
<dbReference type="EMBL" id="ABYU02000036">
    <property type="protein sequence ID" value="EEX20788.1"/>
    <property type="molecule type" value="Genomic_DNA"/>
</dbReference>
<comment type="caution">
    <text evidence="4">The sequence shown here is derived from an EMBL/GenBank/DDBJ whole genome shotgun (WGS) entry which is preliminary data.</text>
</comment>
<accession>C9LAR4</accession>